<dbReference type="Proteomes" id="UP000886674">
    <property type="component" value="Unassembled WGS sequence"/>
</dbReference>
<dbReference type="AlphaFoldDB" id="A0A9E4NML9"/>
<accession>A0A9E4NML9</accession>
<sequence>MIKYKGVANFHSLAEYYHAALLEGDPLVKAYVPQPFCLGYGKKTYIPDIYYERDDKRYVGELKPRAEFDEALHQALDNFFRPRGINFVVIDNECVYERAIAAQNWLTVVRWLLTYPDIDTEQARLSVLQQVLEAGELAYGQIVDLGDRTSSLAQECAVHQLLHAGELTTDFEEQFFGLNTVLRPC</sequence>
<name>A0A9E4NML9_9GAMM</name>
<proteinExistence type="predicted"/>
<organism evidence="1 2">
    <name type="scientific">Candidatus Thiodiazotropha taylori</name>
    <dbReference type="NCBI Taxonomy" id="2792791"/>
    <lineage>
        <taxon>Bacteria</taxon>
        <taxon>Pseudomonadati</taxon>
        <taxon>Pseudomonadota</taxon>
        <taxon>Gammaproteobacteria</taxon>
        <taxon>Chromatiales</taxon>
        <taxon>Sedimenticolaceae</taxon>
        <taxon>Candidatus Thiodiazotropha</taxon>
    </lineage>
</organism>
<comment type="caution">
    <text evidence="1">The sequence shown here is derived from an EMBL/GenBank/DDBJ whole genome shotgun (WGS) entry which is preliminary data.</text>
</comment>
<evidence type="ECO:0000313" key="2">
    <source>
        <dbReference type="Proteomes" id="UP000886674"/>
    </source>
</evidence>
<dbReference type="EMBL" id="JAEPCR010000077">
    <property type="protein sequence ID" value="MCG7979574.1"/>
    <property type="molecule type" value="Genomic_DNA"/>
</dbReference>
<reference evidence="1" key="1">
    <citation type="journal article" date="2021" name="Proc. Natl. Acad. Sci. U.S.A.">
        <title>Global biogeography of chemosynthetic symbionts reveals both localized and globally distributed symbiont groups. .</title>
        <authorList>
            <person name="Osvatic J.T."/>
            <person name="Wilkins L.G.E."/>
            <person name="Leibrecht L."/>
            <person name="Leray M."/>
            <person name="Zauner S."/>
            <person name="Polzin J."/>
            <person name="Camacho Y."/>
            <person name="Gros O."/>
            <person name="van Gils J.A."/>
            <person name="Eisen J.A."/>
            <person name="Petersen J.M."/>
            <person name="Yuen B."/>
        </authorList>
    </citation>
    <scope>NUCLEOTIDE SEQUENCE</scope>
    <source>
        <strain evidence="1">MAGclacostrist055</strain>
    </source>
</reference>
<evidence type="ECO:0008006" key="3">
    <source>
        <dbReference type="Google" id="ProtNLM"/>
    </source>
</evidence>
<evidence type="ECO:0000313" key="1">
    <source>
        <dbReference type="EMBL" id="MCG7979574.1"/>
    </source>
</evidence>
<gene>
    <name evidence="1" type="ORF">JAY77_15705</name>
</gene>
<protein>
    <recommendedName>
        <fullName evidence="3">TnsA endonuclease N-terminal domain-containing protein</fullName>
    </recommendedName>
</protein>